<dbReference type="Proteomes" id="UP001163850">
    <property type="component" value="Unassembled WGS sequence"/>
</dbReference>
<comment type="caution">
    <text evidence="1">The sequence shown here is derived from an EMBL/GenBank/DDBJ whole genome shotgun (WGS) entry which is preliminary data.</text>
</comment>
<name>A0AA38PVK5_9AGAR</name>
<gene>
    <name evidence="1" type="ORF">F5890DRAFT_360017</name>
</gene>
<protein>
    <submittedName>
        <fullName evidence="1">Uncharacterized protein</fullName>
    </submittedName>
</protein>
<evidence type="ECO:0000313" key="2">
    <source>
        <dbReference type="Proteomes" id="UP001163850"/>
    </source>
</evidence>
<reference evidence="1" key="1">
    <citation type="submission" date="2022-08" db="EMBL/GenBank/DDBJ databases">
        <authorList>
            <consortium name="DOE Joint Genome Institute"/>
            <person name="Min B."/>
            <person name="Riley R."/>
            <person name="Sierra-Patev S."/>
            <person name="Naranjo-Ortiz M."/>
            <person name="Looney B."/>
            <person name="Konkel Z."/>
            <person name="Slot J.C."/>
            <person name="Sakamoto Y."/>
            <person name="Steenwyk J.L."/>
            <person name="Rokas A."/>
            <person name="Carro J."/>
            <person name="Camarero S."/>
            <person name="Ferreira P."/>
            <person name="Molpeceres G."/>
            <person name="Ruiz-Duenas F.J."/>
            <person name="Serrano A."/>
            <person name="Henrissat B."/>
            <person name="Drula E."/>
            <person name="Hughes K.W."/>
            <person name="Mata J.L."/>
            <person name="Ishikawa N.K."/>
            <person name="Vargas-Isla R."/>
            <person name="Ushijima S."/>
            <person name="Smith C.A."/>
            <person name="Ahrendt S."/>
            <person name="Andreopoulos W."/>
            <person name="He G."/>
            <person name="Labutti K."/>
            <person name="Lipzen A."/>
            <person name="Ng V."/>
            <person name="Sandor L."/>
            <person name="Barry K."/>
            <person name="Martinez A.T."/>
            <person name="Xiao Y."/>
            <person name="Gibbons J.G."/>
            <person name="Terashima K."/>
            <person name="Hibbett D.S."/>
            <person name="Grigoriev I.V."/>
        </authorList>
    </citation>
    <scope>NUCLEOTIDE SEQUENCE</scope>
    <source>
        <strain evidence="1">TFB7829</strain>
    </source>
</reference>
<accession>A0AA38PVK5</accession>
<organism evidence="1 2">
    <name type="scientific">Lentinula detonsa</name>
    <dbReference type="NCBI Taxonomy" id="2804962"/>
    <lineage>
        <taxon>Eukaryota</taxon>
        <taxon>Fungi</taxon>
        <taxon>Dikarya</taxon>
        <taxon>Basidiomycota</taxon>
        <taxon>Agaricomycotina</taxon>
        <taxon>Agaricomycetes</taxon>
        <taxon>Agaricomycetidae</taxon>
        <taxon>Agaricales</taxon>
        <taxon>Marasmiineae</taxon>
        <taxon>Omphalotaceae</taxon>
        <taxon>Lentinula</taxon>
    </lineage>
</organism>
<sequence length="94" mass="10764">MARKRRWWLCPLPMGVATREDSGDLRYVHLSLPSHLVLKANIGAALNCWKPSTAFGWRLQFYVFRYRDNARIGSILIDLAFRGREATVSSNLPS</sequence>
<dbReference type="AlphaFoldDB" id="A0AA38PVK5"/>
<dbReference type="EMBL" id="MU802059">
    <property type="protein sequence ID" value="KAJ3982515.1"/>
    <property type="molecule type" value="Genomic_DNA"/>
</dbReference>
<evidence type="ECO:0000313" key="1">
    <source>
        <dbReference type="EMBL" id="KAJ3982515.1"/>
    </source>
</evidence>
<proteinExistence type="predicted"/>